<keyword evidence="2" id="KW-1185">Reference proteome</keyword>
<proteinExistence type="predicted"/>
<gene>
    <name evidence="1" type="ORF">AWC14_01480</name>
</gene>
<comment type="caution">
    <text evidence="1">The sequence shown here is derived from an EMBL/GenBank/DDBJ whole genome shotgun (WGS) entry which is preliminary data.</text>
</comment>
<sequence>MPNPMTPEQSKAQVVNAAQDIVHTLHLDVTHAYFSRSSCNDQGEAPFRGVIDIYYPRPADLDEADAKQAKLAQDLRSDGWSGDADFHTHGTALKKNNVEAVLWPANEDVPQGHIELNGECRDVTTTKDTRGDSEDIKFN</sequence>
<dbReference type="AlphaFoldDB" id="A0A1X1Y6P2"/>
<accession>A0A1X1Y6P2</accession>
<evidence type="ECO:0000313" key="1">
    <source>
        <dbReference type="EMBL" id="ORW06671.1"/>
    </source>
</evidence>
<dbReference type="EMBL" id="LQPE01000057">
    <property type="protein sequence ID" value="ORW06671.1"/>
    <property type="molecule type" value="Genomic_DNA"/>
</dbReference>
<evidence type="ECO:0000313" key="2">
    <source>
        <dbReference type="Proteomes" id="UP000193487"/>
    </source>
</evidence>
<dbReference type="Proteomes" id="UP000193487">
    <property type="component" value="Unassembled WGS sequence"/>
</dbReference>
<name>A0A1X1Y6P2_9MYCO</name>
<reference evidence="1 2" key="1">
    <citation type="submission" date="2016-01" db="EMBL/GenBank/DDBJ databases">
        <title>The new phylogeny of the genus Mycobacterium.</title>
        <authorList>
            <person name="Tarcisio F."/>
            <person name="Conor M."/>
            <person name="Antonella G."/>
            <person name="Elisabetta G."/>
            <person name="Giulia F.S."/>
            <person name="Sara T."/>
            <person name="Anna F."/>
            <person name="Clotilde B."/>
            <person name="Roberto B."/>
            <person name="Veronica D.S."/>
            <person name="Fabio R."/>
            <person name="Monica P."/>
            <person name="Olivier J."/>
            <person name="Enrico T."/>
            <person name="Nicola S."/>
        </authorList>
    </citation>
    <scope>NUCLEOTIDE SEQUENCE [LARGE SCALE GENOMIC DNA]</scope>
    <source>
        <strain evidence="1 2">DSM 45166</strain>
    </source>
</reference>
<organism evidence="1 2">
    <name type="scientific">Mycobacterium kyorinense</name>
    <dbReference type="NCBI Taxonomy" id="487514"/>
    <lineage>
        <taxon>Bacteria</taxon>
        <taxon>Bacillati</taxon>
        <taxon>Actinomycetota</taxon>
        <taxon>Actinomycetes</taxon>
        <taxon>Mycobacteriales</taxon>
        <taxon>Mycobacteriaceae</taxon>
        <taxon>Mycobacterium</taxon>
    </lineage>
</organism>
<protein>
    <recommendedName>
        <fullName evidence="3">Lipoprotein LppJ</fullName>
    </recommendedName>
</protein>
<evidence type="ECO:0008006" key="3">
    <source>
        <dbReference type="Google" id="ProtNLM"/>
    </source>
</evidence>